<reference evidence="4" key="1">
    <citation type="submission" date="2021-04" db="EMBL/GenBank/DDBJ databases">
        <title>Pseudonocardia sp. nov., isolated from sandy soil of mangrove forest.</title>
        <authorList>
            <person name="Zan Z."/>
            <person name="Huang R."/>
            <person name="Liu W."/>
        </authorList>
    </citation>
    <scope>NUCLEOTIDE SEQUENCE</scope>
    <source>
        <strain evidence="4">S2-4</strain>
    </source>
</reference>
<dbReference type="CDD" id="cd06583">
    <property type="entry name" value="PGRP"/>
    <property type="match status" value="1"/>
</dbReference>
<evidence type="ECO:0000256" key="1">
    <source>
        <dbReference type="ARBA" id="ARBA00007553"/>
    </source>
</evidence>
<dbReference type="PANTHER" id="PTHR11022:SF41">
    <property type="entry name" value="PEPTIDOGLYCAN-RECOGNITION PROTEIN LC-RELATED"/>
    <property type="match status" value="1"/>
</dbReference>
<keyword evidence="4" id="KW-0378">Hydrolase</keyword>
<feature type="domain" description="Peptidoglycan recognition protein family" evidence="3">
    <location>
        <begin position="1"/>
        <end position="145"/>
    </location>
</feature>
<evidence type="ECO:0000313" key="4">
    <source>
        <dbReference type="EMBL" id="MCO1660779.1"/>
    </source>
</evidence>
<protein>
    <submittedName>
        <fullName evidence="4">N-acetylmuramoyl-L-alanine amidase</fullName>
        <ecNumber evidence="4">3.5.1.28</ecNumber>
    </submittedName>
</protein>
<organism evidence="4 5">
    <name type="scientific">Pseudonocardia humida</name>
    <dbReference type="NCBI Taxonomy" id="2800819"/>
    <lineage>
        <taxon>Bacteria</taxon>
        <taxon>Bacillati</taxon>
        <taxon>Actinomycetota</taxon>
        <taxon>Actinomycetes</taxon>
        <taxon>Pseudonocardiales</taxon>
        <taxon>Pseudonocardiaceae</taxon>
        <taxon>Pseudonocardia</taxon>
    </lineage>
</organism>
<dbReference type="PANTHER" id="PTHR11022">
    <property type="entry name" value="PEPTIDOGLYCAN RECOGNITION PROTEIN"/>
    <property type="match status" value="1"/>
</dbReference>
<feature type="domain" description="N-acetylmuramoyl-L-alanine amidase" evidence="2">
    <location>
        <begin position="14"/>
        <end position="153"/>
    </location>
</feature>
<comment type="similarity">
    <text evidence="1">Belongs to the N-acetylmuramoyl-L-alanine amidase 2 family.</text>
</comment>
<dbReference type="Proteomes" id="UP001165283">
    <property type="component" value="Unassembled WGS sequence"/>
</dbReference>
<dbReference type="SMART" id="SM00701">
    <property type="entry name" value="PGRP"/>
    <property type="match status" value="1"/>
</dbReference>
<proteinExistence type="inferred from homology"/>
<dbReference type="EC" id="3.5.1.28" evidence="4"/>
<comment type="caution">
    <text evidence="4">The sequence shown here is derived from an EMBL/GenBank/DDBJ whole genome shotgun (WGS) entry which is preliminary data.</text>
</comment>
<dbReference type="InterPro" id="IPR006619">
    <property type="entry name" value="PGRP_domain_met/bac"/>
</dbReference>
<dbReference type="Gene3D" id="3.40.80.10">
    <property type="entry name" value="Peptidoglycan recognition protein-like"/>
    <property type="match status" value="1"/>
</dbReference>
<evidence type="ECO:0000259" key="2">
    <source>
        <dbReference type="SMART" id="SM00644"/>
    </source>
</evidence>
<dbReference type="Pfam" id="PF01510">
    <property type="entry name" value="Amidase_2"/>
    <property type="match status" value="1"/>
</dbReference>
<dbReference type="InterPro" id="IPR002502">
    <property type="entry name" value="Amidase_domain"/>
</dbReference>
<dbReference type="GO" id="GO:0008745">
    <property type="term" value="F:N-acetylmuramoyl-L-alanine amidase activity"/>
    <property type="evidence" value="ECO:0007669"/>
    <property type="project" value="UniProtKB-EC"/>
</dbReference>
<dbReference type="InterPro" id="IPR015510">
    <property type="entry name" value="PGRP"/>
</dbReference>
<gene>
    <name evidence="4" type="ORF">KDL28_37590</name>
</gene>
<evidence type="ECO:0000313" key="5">
    <source>
        <dbReference type="Proteomes" id="UP001165283"/>
    </source>
</evidence>
<sequence length="259" mass="27769">MRIIPRAEWGARFARGFGPAPLPVREVWLHHSVTAAPNASPPFDDDDAAVRTLESIGQQRFGGGISYTFAITPSGRVYEGHGVDRRGAHTGGRNSISRAICLIGNYEVSPPTPAMLDSVVELLREGVLRGWWTAPRLTGGHRDAPNASTSCPGRFAHAAIPTINDRTAGVAIQEEELNADEARMLAEIHFQTTAALPNRRGPQGSAIPNGGADTLFGYAINADGSTFRAERDLLPQILSTLQSIEARLAALEARSDTEV</sequence>
<accession>A0ABT1ADE3</accession>
<dbReference type="SMART" id="SM00644">
    <property type="entry name" value="Ami_2"/>
    <property type="match status" value="1"/>
</dbReference>
<dbReference type="RefSeq" id="WP_252446315.1">
    <property type="nucleotide sequence ID" value="NZ_JAGSOV010000093.1"/>
</dbReference>
<name>A0ABT1ADE3_9PSEU</name>
<keyword evidence="5" id="KW-1185">Reference proteome</keyword>
<evidence type="ECO:0000259" key="3">
    <source>
        <dbReference type="SMART" id="SM00701"/>
    </source>
</evidence>
<dbReference type="InterPro" id="IPR036505">
    <property type="entry name" value="Amidase/PGRP_sf"/>
</dbReference>
<dbReference type="SUPFAM" id="SSF55846">
    <property type="entry name" value="N-acetylmuramoyl-L-alanine amidase-like"/>
    <property type="match status" value="1"/>
</dbReference>
<dbReference type="EMBL" id="JAGSOV010000093">
    <property type="protein sequence ID" value="MCO1660779.1"/>
    <property type="molecule type" value="Genomic_DNA"/>
</dbReference>